<comment type="subcellular location">
    <subcellularLocation>
        <location evidence="1">Nucleus</location>
    </subcellularLocation>
</comment>
<dbReference type="InterPro" id="IPR036576">
    <property type="entry name" value="WRKY_dom_sf"/>
</dbReference>
<sequence length="188" mass="21419">MAALLEPTEKNGCISTFQFTKLLHSGCKEGSPSAIAGGGQSDFDAFDFVQIEKGQFFEGELMEAPTSRMFESGDVYDCELEYVEVKRRKVEAGCRIGFRTKSEVDVLDDGFKWRKYGKKAVKNSPNPRNYYRCSSQGCEVKKRVERDRSDFNYVITIYEGTHNHISPDIKPYTTNLSAPSHHSWNQQF</sequence>
<reference evidence="7" key="1">
    <citation type="journal article" date="2015" name="PLoS ONE">
        <title>Transcriptome Characterization of Cymbidium sinense 'Dharma' Using 454 Pyrosequencing and Its Application in the Identification of Genes Associated with Leaf Color Variation.</title>
        <authorList>
            <person name="Zhu G."/>
            <person name="Yang F."/>
            <person name="Shi S."/>
            <person name="Li D."/>
            <person name="Wang Z."/>
            <person name="Liu H."/>
            <person name="Huang D."/>
            <person name="Wang C."/>
        </authorList>
    </citation>
    <scope>NUCLEOTIDE SEQUENCE</scope>
</reference>
<proteinExistence type="evidence at transcript level"/>
<dbReference type="InterPro" id="IPR044810">
    <property type="entry name" value="WRKY_plant"/>
</dbReference>
<evidence type="ECO:0000256" key="4">
    <source>
        <dbReference type="ARBA" id="ARBA00023163"/>
    </source>
</evidence>
<keyword evidence="5" id="KW-0539">Nucleus</keyword>
<accession>A0A2P1JMM0</accession>
<keyword evidence="4" id="KW-0804">Transcription</keyword>
<dbReference type="GO" id="GO:0005634">
    <property type="term" value="C:nucleus"/>
    <property type="evidence" value="ECO:0007669"/>
    <property type="project" value="UniProtKB-SubCell"/>
</dbReference>
<dbReference type="InterPro" id="IPR003657">
    <property type="entry name" value="WRKY_dom"/>
</dbReference>
<dbReference type="FunFam" id="2.20.25.80:FF:000003">
    <property type="entry name" value="WRKY transcription factor 57"/>
    <property type="match status" value="1"/>
</dbReference>
<keyword evidence="2" id="KW-0805">Transcription regulation</keyword>
<dbReference type="EMBL" id="KY640220">
    <property type="protein sequence ID" value="AVO00692.1"/>
    <property type="molecule type" value="mRNA"/>
</dbReference>
<evidence type="ECO:0000256" key="5">
    <source>
        <dbReference type="ARBA" id="ARBA00023242"/>
    </source>
</evidence>
<reference evidence="7" key="2">
    <citation type="submission" date="2017-02" db="EMBL/GenBank/DDBJ databases">
        <authorList>
            <person name="Peterson S.W."/>
        </authorList>
    </citation>
    <scope>NUCLEOTIDE SEQUENCE</scope>
</reference>
<dbReference type="PANTHER" id="PTHR31221:SF112">
    <property type="entry name" value="WRKY TRANSCRIPTION FACTOR 50-RELATED"/>
    <property type="match status" value="1"/>
</dbReference>
<dbReference type="GO" id="GO:0043565">
    <property type="term" value="F:sequence-specific DNA binding"/>
    <property type="evidence" value="ECO:0007669"/>
    <property type="project" value="InterPro"/>
</dbReference>
<dbReference type="SUPFAM" id="SSF118290">
    <property type="entry name" value="WRKY DNA-binding domain"/>
    <property type="match status" value="1"/>
</dbReference>
<dbReference type="AlphaFoldDB" id="A0A2P1JMM0"/>
<dbReference type="GO" id="GO:0003700">
    <property type="term" value="F:DNA-binding transcription factor activity"/>
    <property type="evidence" value="ECO:0007669"/>
    <property type="project" value="InterPro"/>
</dbReference>
<evidence type="ECO:0000256" key="3">
    <source>
        <dbReference type="ARBA" id="ARBA00023125"/>
    </source>
</evidence>
<feature type="domain" description="WRKY" evidence="6">
    <location>
        <begin position="102"/>
        <end position="167"/>
    </location>
</feature>
<evidence type="ECO:0000256" key="2">
    <source>
        <dbReference type="ARBA" id="ARBA00023015"/>
    </source>
</evidence>
<dbReference type="PROSITE" id="PS50811">
    <property type="entry name" value="WRKY"/>
    <property type="match status" value="1"/>
</dbReference>
<evidence type="ECO:0000259" key="6">
    <source>
        <dbReference type="PROSITE" id="PS50811"/>
    </source>
</evidence>
<dbReference type="SMART" id="SM00774">
    <property type="entry name" value="WRKY"/>
    <property type="match status" value="1"/>
</dbReference>
<dbReference type="PANTHER" id="PTHR31221">
    <property type="entry name" value="WRKY TRANSCRIPTION FACTOR PROTEIN 1-RELATED"/>
    <property type="match status" value="1"/>
</dbReference>
<dbReference type="Pfam" id="PF03106">
    <property type="entry name" value="WRKY"/>
    <property type="match status" value="1"/>
</dbReference>
<name>A0A2P1JMM0_9ASPA</name>
<organism evidence="7">
    <name type="scientific">Cymbidium sinense</name>
    <dbReference type="NCBI Taxonomy" id="112615"/>
    <lineage>
        <taxon>Eukaryota</taxon>
        <taxon>Viridiplantae</taxon>
        <taxon>Streptophyta</taxon>
        <taxon>Embryophyta</taxon>
        <taxon>Tracheophyta</taxon>
        <taxon>Spermatophyta</taxon>
        <taxon>Magnoliopsida</taxon>
        <taxon>Liliopsida</taxon>
        <taxon>Asparagales</taxon>
        <taxon>Orchidaceae</taxon>
        <taxon>Epidendroideae</taxon>
        <taxon>Cymbidieae</taxon>
        <taxon>Cymbidiinae</taxon>
        <taxon>Cymbidium</taxon>
    </lineage>
</organism>
<protein>
    <submittedName>
        <fullName evidence="7">WRKY transcription factor 51-like</fullName>
    </submittedName>
</protein>
<evidence type="ECO:0000256" key="1">
    <source>
        <dbReference type="ARBA" id="ARBA00004123"/>
    </source>
</evidence>
<keyword evidence="3" id="KW-0238">DNA-binding</keyword>
<evidence type="ECO:0000313" key="7">
    <source>
        <dbReference type="EMBL" id="AVO00692.1"/>
    </source>
</evidence>
<dbReference type="Gene3D" id="2.20.25.80">
    <property type="entry name" value="WRKY domain"/>
    <property type="match status" value="1"/>
</dbReference>